<keyword evidence="1" id="KW-0472">Membrane</keyword>
<feature type="transmembrane region" description="Helical" evidence="1">
    <location>
        <begin position="72"/>
        <end position="96"/>
    </location>
</feature>
<keyword evidence="1" id="KW-1133">Transmembrane helix</keyword>
<dbReference type="AlphaFoldDB" id="A0A2I0LET5"/>
<dbReference type="PANTHER" id="PTHR13325">
    <property type="entry name" value="PROTEASE M50 MEMBRANE-BOUND TRANSCRIPTION FACTOR SITE 2 PROTEASE"/>
    <property type="match status" value="1"/>
</dbReference>
<dbReference type="InterPro" id="IPR001193">
    <property type="entry name" value="MBTPS2"/>
</dbReference>
<accession>A0A2I0LET5</accession>
<comment type="caution">
    <text evidence="2">The sequence shown here is derived from an EMBL/GenBank/DDBJ whole genome shotgun (WGS) entry which is preliminary data.</text>
</comment>
<dbReference type="Gene3D" id="2.30.42.10">
    <property type="match status" value="1"/>
</dbReference>
<protein>
    <recommendedName>
        <fullName evidence="4">Endopeptidase S2P</fullName>
    </recommendedName>
</protein>
<feature type="transmembrane region" description="Helical" evidence="1">
    <location>
        <begin position="486"/>
        <end position="507"/>
    </location>
</feature>
<dbReference type="GO" id="GO:0004222">
    <property type="term" value="F:metalloendopeptidase activity"/>
    <property type="evidence" value="ECO:0007669"/>
    <property type="project" value="InterPro"/>
</dbReference>
<evidence type="ECO:0000313" key="3">
    <source>
        <dbReference type="Proteomes" id="UP000233551"/>
    </source>
</evidence>
<reference evidence="2 3" key="1">
    <citation type="submission" date="2017-11" db="EMBL/GenBank/DDBJ databases">
        <title>De-novo sequencing of pomegranate (Punica granatum L.) genome.</title>
        <authorList>
            <person name="Akparov Z."/>
            <person name="Amiraslanov A."/>
            <person name="Hajiyeva S."/>
            <person name="Abbasov M."/>
            <person name="Kaur K."/>
            <person name="Hamwieh A."/>
            <person name="Solovyev V."/>
            <person name="Salamov A."/>
            <person name="Braich B."/>
            <person name="Kosarev P."/>
            <person name="Mahmoud A."/>
            <person name="Hajiyev E."/>
            <person name="Babayeva S."/>
            <person name="Izzatullayeva V."/>
            <person name="Mammadov A."/>
            <person name="Mammadov A."/>
            <person name="Sharifova S."/>
            <person name="Ojaghi J."/>
            <person name="Eynullazada K."/>
            <person name="Bayramov B."/>
            <person name="Abdulazimova A."/>
            <person name="Shahmuradov I."/>
        </authorList>
    </citation>
    <scope>NUCLEOTIDE SEQUENCE [LARGE SCALE GENOMIC DNA]</scope>
    <source>
        <strain evidence="3">cv. AG2017</strain>
        <tissue evidence="2">Leaf</tissue>
    </source>
</reference>
<dbReference type="STRING" id="22663.A0A2I0LET5"/>
<dbReference type="SUPFAM" id="SSF50156">
    <property type="entry name" value="PDZ domain-like"/>
    <property type="match status" value="1"/>
</dbReference>
<name>A0A2I0LET5_PUNGR</name>
<evidence type="ECO:0000256" key="1">
    <source>
        <dbReference type="SAM" id="Phobius"/>
    </source>
</evidence>
<feature type="transmembrane region" description="Helical" evidence="1">
    <location>
        <begin position="132"/>
        <end position="153"/>
    </location>
</feature>
<dbReference type="Proteomes" id="UP000233551">
    <property type="component" value="Unassembled WGS sequence"/>
</dbReference>
<feature type="transmembrane region" description="Helical" evidence="1">
    <location>
        <begin position="165"/>
        <end position="194"/>
    </location>
</feature>
<dbReference type="GO" id="GO:0016020">
    <property type="term" value="C:membrane"/>
    <property type="evidence" value="ECO:0007669"/>
    <property type="project" value="InterPro"/>
</dbReference>
<keyword evidence="3" id="KW-1185">Reference proteome</keyword>
<evidence type="ECO:0008006" key="4">
    <source>
        <dbReference type="Google" id="ProtNLM"/>
    </source>
</evidence>
<dbReference type="InterPro" id="IPR036034">
    <property type="entry name" value="PDZ_sf"/>
</dbReference>
<sequence length="510" mass="56755">MEGGRRFRRFGLHRGRALNYPLSVLPLHNVSRASAATRPRLSCTLSCWYCDLRIYAFTDPIFRIGRRYARYLRVWFSMGVGFGATLMIVLALLLLWELAGFLHLHKSNANLNKLVFGFSPTVYGLKISLADAGFIVLSTLISVCAHEIGHAIAAARIHCRRYNVYLLYAYIVPCCAISGLTLLLLPSILFPLYVHGQGLMVLEVPYSSPLHGYLSPGDMIVAVDDIPIRDKQDWVEAISLIDIDSNQESNHTQYVGKGSSKKGYCVPLGSLEERESIRHVDNVSTCLDDLTAFISTPCSDMDTTDYNDGSGSAEEHARCLDAKEVIKLRKCGDGWSHIVNGSSCLCLQDESCVTPIKKQGSMWVEVTCFSSYGSPACSRIEQTPLPTSQISKLTERNCSRSFVYVGDLFSLSNSVHFTSYRPRLWASSVGAYVPYVMEKILILTYHVSLTLALMNTLPVFFLDGESILEVNLSYCSWLSHRKSKDLLQLILAVGTLISVLSFVKMIAKGY</sequence>
<dbReference type="EMBL" id="PGOL01000016">
    <property type="protein sequence ID" value="PKI79181.1"/>
    <property type="molecule type" value="Genomic_DNA"/>
</dbReference>
<keyword evidence="1" id="KW-0812">Transmembrane</keyword>
<dbReference type="PANTHER" id="PTHR13325:SF3">
    <property type="entry name" value="MEMBRANE-BOUND TRANSCRIPTION FACTOR SITE-2 PROTEASE"/>
    <property type="match status" value="1"/>
</dbReference>
<dbReference type="GO" id="GO:1905897">
    <property type="term" value="P:regulation of response to endoplasmic reticulum stress"/>
    <property type="evidence" value="ECO:0007669"/>
    <property type="project" value="TreeGrafter"/>
</dbReference>
<organism evidence="2 3">
    <name type="scientific">Punica granatum</name>
    <name type="common">Pomegranate</name>
    <dbReference type="NCBI Taxonomy" id="22663"/>
    <lineage>
        <taxon>Eukaryota</taxon>
        <taxon>Viridiplantae</taxon>
        <taxon>Streptophyta</taxon>
        <taxon>Embryophyta</taxon>
        <taxon>Tracheophyta</taxon>
        <taxon>Spermatophyta</taxon>
        <taxon>Magnoliopsida</taxon>
        <taxon>eudicotyledons</taxon>
        <taxon>Gunneridae</taxon>
        <taxon>Pentapetalae</taxon>
        <taxon>rosids</taxon>
        <taxon>malvids</taxon>
        <taxon>Myrtales</taxon>
        <taxon>Lythraceae</taxon>
        <taxon>Punica</taxon>
    </lineage>
</organism>
<dbReference type="GO" id="GO:0031293">
    <property type="term" value="P:membrane protein intracellular domain proteolysis"/>
    <property type="evidence" value="ECO:0007669"/>
    <property type="project" value="TreeGrafter"/>
</dbReference>
<proteinExistence type="predicted"/>
<gene>
    <name evidence="2" type="ORF">CRG98_000473</name>
</gene>
<evidence type="ECO:0000313" key="2">
    <source>
        <dbReference type="EMBL" id="PKI79181.1"/>
    </source>
</evidence>
<dbReference type="GO" id="GO:0005737">
    <property type="term" value="C:cytoplasm"/>
    <property type="evidence" value="ECO:0007669"/>
    <property type="project" value="TreeGrafter"/>
</dbReference>